<keyword evidence="6" id="KW-1185">Reference proteome</keyword>
<keyword evidence="2 4" id="KW-1133">Transmembrane helix</keyword>
<gene>
    <name evidence="5" type="ORF">D9R14_01370</name>
</gene>
<dbReference type="OrthoDB" id="7200137at2"/>
<name>A0A3L7AMW5_9HYPH</name>
<dbReference type="InterPro" id="IPR036259">
    <property type="entry name" value="MFS_trans_sf"/>
</dbReference>
<feature type="transmembrane region" description="Helical" evidence="4">
    <location>
        <begin position="88"/>
        <end position="106"/>
    </location>
</feature>
<comment type="caution">
    <text evidence="5">The sequence shown here is derived from an EMBL/GenBank/DDBJ whole genome shotgun (WGS) entry which is preliminary data.</text>
</comment>
<feature type="transmembrane region" description="Helical" evidence="4">
    <location>
        <begin position="22"/>
        <end position="49"/>
    </location>
</feature>
<dbReference type="Proteomes" id="UP000269692">
    <property type="component" value="Unassembled WGS sequence"/>
</dbReference>
<feature type="transmembrane region" description="Helical" evidence="4">
    <location>
        <begin position="180"/>
        <end position="199"/>
    </location>
</feature>
<feature type="transmembrane region" description="Helical" evidence="4">
    <location>
        <begin position="226"/>
        <end position="249"/>
    </location>
</feature>
<dbReference type="Gene3D" id="1.20.1250.20">
    <property type="entry name" value="MFS general substrate transporter like domains"/>
    <property type="match status" value="1"/>
</dbReference>
<evidence type="ECO:0000256" key="1">
    <source>
        <dbReference type="ARBA" id="ARBA00022692"/>
    </source>
</evidence>
<dbReference type="EMBL" id="RCTF01000001">
    <property type="protein sequence ID" value="RLP81677.1"/>
    <property type="molecule type" value="Genomic_DNA"/>
</dbReference>
<organism evidence="5 6">
    <name type="scientific">Xanthobacter tagetidis</name>
    <dbReference type="NCBI Taxonomy" id="60216"/>
    <lineage>
        <taxon>Bacteria</taxon>
        <taxon>Pseudomonadati</taxon>
        <taxon>Pseudomonadota</taxon>
        <taxon>Alphaproteobacteria</taxon>
        <taxon>Hyphomicrobiales</taxon>
        <taxon>Xanthobacteraceae</taxon>
        <taxon>Xanthobacter</taxon>
    </lineage>
</organism>
<dbReference type="SUPFAM" id="SSF103473">
    <property type="entry name" value="MFS general substrate transporter"/>
    <property type="match status" value="1"/>
</dbReference>
<dbReference type="InterPro" id="IPR011701">
    <property type="entry name" value="MFS"/>
</dbReference>
<evidence type="ECO:0000313" key="6">
    <source>
        <dbReference type="Proteomes" id="UP000269692"/>
    </source>
</evidence>
<dbReference type="AlphaFoldDB" id="A0A3L7AMW5"/>
<feature type="transmembrane region" description="Helical" evidence="4">
    <location>
        <begin position="55"/>
        <end position="76"/>
    </location>
</feature>
<evidence type="ECO:0000256" key="2">
    <source>
        <dbReference type="ARBA" id="ARBA00022989"/>
    </source>
</evidence>
<feature type="transmembrane region" description="Helical" evidence="4">
    <location>
        <begin position="289"/>
        <end position="311"/>
    </location>
</feature>
<accession>A0A3L7AMW5</accession>
<keyword evidence="1 4" id="KW-0812">Transmembrane</keyword>
<evidence type="ECO:0000256" key="4">
    <source>
        <dbReference type="SAM" id="Phobius"/>
    </source>
</evidence>
<feature type="transmembrane region" description="Helical" evidence="4">
    <location>
        <begin position="147"/>
        <end position="168"/>
    </location>
</feature>
<sequence length="400" mass="40005">MTGSAPAAAPLAPVPGAGRGTIAALGVVQILAWGSSYYLLAVLAPAIAADTGWPLQWVMGAMSLGLLVAALAAPRVGVLIGARGGRPAMTAGCGLLALGLATLGLAPNLAVFALGWCVMGAGMAACLYDAAFATLSRIHGAAARRAITALTLWGGFASTVCWPISAFLEAHLGWRGTCLTYAAIHLGVCMPLLFLALPAPLPKPAPRARGEAGRTVVLVGAERTRFLLLAGIITATGTITAIISIQLLMLLQAQGVTLAAAVAAGTLIGPAQVFARLVEQASGGRHHPLWTMTGAVAFMGTGVGLLAAGFPVVAVALVAYGAGNGIFSIAKGTAPLALLGAERYPVLSGRLARPALLAQALSPSVAAYLLAAGGADAVFAALVGLAVTAAVLLAVLWRLR</sequence>
<feature type="transmembrane region" description="Helical" evidence="4">
    <location>
        <begin position="377"/>
        <end position="397"/>
    </location>
</feature>
<dbReference type="GO" id="GO:0022857">
    <property type="term" value="F:transmembrane transporter activity"/>
    <property type="evidence" value="ECO:0007669"/>
    <property type="project" value="InterPro"/>
</dbReference>
<feature type="transmembrane region" description="Helical" evidence="4">
    <location>
        <begin position="112"/>
        <end position="135"/>
    </location>
</feature>
<evidence type="ECO:0000256" key="3">
    <source>
        <dbReference type="ARBA" id="ARBA00023136"/>
    </source>
</evidence>
<feature type="transmembrane region" description="Helical" evidence="4">
    <location>
        <begin position="255"/>
        <end position="277"/>
    </location>
</feature>
<dbReference type="Pfam" id="PF07690">
    <property type="entry name" value="MFS_1"/>
    <property type="match status" value="1"/>
</dbReference>
<protein>
    <submittedName>
        <fullName evidence="5">MFS transporter</fullName>
    </submittedName>
</protein>
<reference evidence="5 6" key="1">
    <citation type="submission" date="2018-10" db="EMBL/GenBank/DDBJ databases">
        <title>Xanthobacter tagetidis genome sequencing and assembly.</title>
        <authorList>
            <person name="Maclea K.S."/>
            <person name="Goen A.E."/>
            <person name="Fatima S.A."/>
        </authorList>
    </citation>
    <scope>NUCLEOTIDE SEQUENCE [LARGE SCALE GENOMIC DNA]</scope>
    <source>
        <strain evidence="5 6">ATCC 700314</strain>
    </source>
</reference>
<dbReference type="RefSeq" id="WP_121621492.1">
    <property type="nucleotide sequence ID" value="NZ_JACIIW010000004.1"/>
</dbReference>
<keyword evidence="3 4" id="KW-0472">Membrane</keyword>
<proteinExistence type="predicted"/>
<evidence type="ECO:0000313" key="5">
    <source>
        <dbReference type="EMBL" id="RLP81677.1"/>
    </source>
</evidence>